<evidence type="ECO:0000313" key="1">
    <source>
        <dbReference type="EMBL" id="JAH43741.1"/>
    </source>
</evidence>
<accession>A0A0E9SR31</accession>
<proteinExistence type="predicted"/>
<name>A0A0E9SR31_ANGAN</name>
<dbReference type="AlphaFoldDB" id="A0A0E9SR31"/>
<sequence>MLSCKHIMPHFFSDCSPQADFGKSTESLPHKAMLPIMNTLNN</sequence>
<reference evidence="1" key="2">
    <citation type="journal article" date="2015" name="Fish Shellfish Immunol.">
        <title>Early steps in the European eel (Anguilla anguilla)-Vibrio vulnificus interaction in the gills: Role of the RtxA13 toxin.</title>
        <authorList>
            <person name="Callol A."/>
            <person name="Pajuelo D."/>
            <person name="Ebbesson L."/>
            <person name="Teles M."/>
            <person name="MacKenzie S."/>
            <person name="Amaro C."/>
        </authorList>
    </citation>
    <scope>NUCLEOTIDE SEQUENCE</scope>
</reference>
<reference evidence="1" key="1">
    <citation type="submission" date="2014-11" db="EMBL/GenBank/DDBJ databases">
        <authorList>
            <person name="Amaro Gonzalez C."/>
        </authorList>
    </citation>
    <scope>NUCLEOTIDE SEQUENCE</scope>
</reference>
<dbReference type="EMBL" id="GBXM01064836">
    <property type="protein sequence ID" value="JAH43741.1"/>
    <property type="molecule type" value="Transcribed_RNA"/>
</dbReference>
<protein>
    <submittedName>
        <fullName evidence="1">Uncharacterized protein</fullName>
    </submittedName>
</protein>
<organism evidence="1">
    <name type="scientific">Anguilla anguilla</name>
    <name type="common">European freshwater eel</name>
    <name type="synonym">Muraena anguilla</name>
    <dbReference type="NCBI Taxonomy" id="7936"/>
    <lineage>
        <taxon>Eukaryota</taxon>
        <taxon>Metazoa</taxon>
        <taxon>Chordata</taxon>
        <taxon>Craniata</taxon>
        <taxon>Vertebrata</taxon>
        <taxon>Euteleostomi</taxon>
        <taxon>Actinopterygii</taxon>
        <taxon>Neopterygii</taxon>
        <taxon>Teleostei</taxon>
        <taxon>Anguilliformes</taxon>
        <taxon>Anguillidae</taxon>
        <taxon>Anguilla</taxon>
    </lineage>
</organism>